<dbReference type="Proteomes" id="UP001432027">
    <property type="component" value="Unassembled WGS sequence"/>
</dbReference>
<dbReference type="InterPro" id="IPR011025">
    <property type="entry name" value="GproteinA_insert"/>
</dbReference>
<feature type="non-terminal residue" evidence="6">
    <location>
        <position position="1"/>
    </location>
</feature>
<dbReference type="PRINTS" id="PR00318">
    <property type="entry name" value="GPROTEINA"/>
</dbReference>
<dbReference type="EMBL" id="BTSX01000003">
    <property type="protein sequence ID" value="GMS89650.1"/>
    <property type="molecule type" value="Genomic_DNA"/>
</dbReference>
<feature type="binding site" evidence="4">
    <location>
        <position position="405"/>
    </location>
    <ligand>
        <name>GTP</name>
        <dbReference type="ChEBI" id="CHEBI:37565"/>
    </ligand>
</feature>
<evidence type="ECO:0000256" key="4">
    <source>
        <dbReference type="PIRSR" id="PIRSR601019-1"/>
    </source>
</evidence>
<name>A0AAV5T3K5_9BILA</name>
<dbReference type="InterPro" id="IPR027417">
    <property type="entry name" value="P-loop_NTPase"/>
</dbReference>
<proteinExistence type="predicted"/>
<dbReference type="GO" id="GO:0005737">
    <property type="term" value="C:cytoplasm"/>
    <property type="evidence" value="ECO:0007669"/>
    <property type="project" value="TreeGrafter"/>
</dbReference>
<evidence type="ECO:0000256" key="2">
    <source>
        <dbReference type="ARBA" id="ARBA00023134"/>
    </source>
</evidence>
<organism evidence="6 7">
    <name type="scientific">Pristionchus entomophagus</name>
    <dbReference type="NCBI Taxonomy" id="358040"/>
    <lineage>
        <taxon>Eukaryota</taxon>
        <taxon>Metazoa</taxon>
        <taxon>Ecdysozoa</taxon>
        <taxon>Nematoda</taxon>
        <taxon>Chromadorea</taxon>
        <taxon>Rhabditida</taxon>
        <taxon>Rhabditina</taxon>
        <taxon>Diplogasteromorpha</taxon>
        <taxon>Diplogasteroidea</taxon>
        <taxon>Neodiplogasteridae</taxon>
        <taxon>Pristionchus</taxon>
    </lineage>
</organism>
<dbReference type="GO" id="GO:0007606">
    <property type="term" value="P:sensory perception of chemical stimulus"/>
    <property type="evidence" value="ECO:0007669"/>
    <property type="project" value="TreeGrafter"/>
</dbReference>
<dbReference type="GO" id="GO:0007191">
    <property type="term" value="P:adenylate cyclase-activating dopamine receptor signaling pathway"/>
    <property type="evidence" value="ECO:0007669"/>
    <property type="project" value="TreeGrafter"/>
</dbReference>
<evidence type="ECO:0000256" key="1">
    <source>
        <dbReference type="ARBA" id="ARBA00022741"/>
    </source>
</evidence>
<comment type="caution">
    <text evidence="6">The sequence shown here is derived from an EMBL/GenBank/DDBJ whole genome shotgun (WGS) entry which is preliminary data.</text>
</comment>
<evidence type="ECO:0000256" key="3">
    <source>
        <dbReference type="ARBA" id="ARBA00023224"/>
    </source>
</evidence>
<dbReference type="SUPFAM" id="SSF52540">
    <property type="entry name" value="P-loop containing nucleoside triphosphate hydrolases"/>
    <property type="match status" value="1"/>
</dbReference>
<dbReference type="GO" id="GO:0003924">
    <property type="term" value="F:GTPase activity"/>
    <property type="evidence" value="ECO:0007669"/>
    <property type="project" value="InterPro"/>
</dbReference>
<dbReference type="InterPro" id="IPR001019">
    <property type="entry name" value="Gprotein_alpha_su"/>
</dbReference>
<feature type="binding site" evidence="4">
    <location>
        <begin position="326"/>
        <end position="329"/>
    </location>
    <ligand>
        <name>GTP</name>
        <dbReference type="ChEBI" id="CHEBI:37565"/>
    </ligand>
</feature>
<keyword evidence="5" id="KW-0460">Magnesium</keyword>
<keyword evidence="2 4" id="KW-0342">GTP-binding</keyword>
<dbReference type="PANTHER" id="PTHR10218:SF194">
    <property type="entry name" value="G PROTEIN, ALPHA SUBUNIT"/>
    <property type="match status" value="1"/>
</dbReference>
<dbReference type="GO" id="GO:0005525">
    <property type="term" value="F:GTP binding"/>
    <property type="evidence" value="ECO:0007669"/>
    <property type="project" value="UniProtKB-KW"/>
</dbReference>
<accession>A0AAV5T3K5</accession>
<dbReference type="PROSITE" id="PS51882">
    <property type="entry name" value="G_ALPHA"/>
    <property type="match status" value="1"/>
</dbReference>
<dbReference type="SMART" id="SM00275">
    <property type="entry name" value="G_alpha"/>
    <property type="match status" value="1"/>
</dbReference>
<feature type="binding site" evidence="5">
    <location>
        <position position="229"/>
    </location>
    <ligand>
        <name>Mg(2+)</name>
        <dbReference type="ChEBI" id="CHEBI:18420"/>
    </ligand>
</feature>
<dbReference type="GO" id="GO:0046872">
    <property type="term" value="F:metal ion binding"/>
    <property type="evidence" value="ECO:0007669"/>
    <property type="project" value="UniProtKB-KW"/>
</dbReference>
<dbReference type="FunFam" id="3.40.50.300:FF:000720">
    <property type="entry name" value="Guanine nucleotide-binding protein G(k) subunit alpha"/>
    <property type="match status" value="1"/>
</dbReference>
<dbReference type="SUPFAM" id="SSF47895">
    <property type="entry name" value="Transducin (alpha subunit), insertion domain"/>
    <property type="match status" value="1"/>
</dbReference>
<feature type="binding site" evidence="5">
    <location>
        <position position="73"/>
    </location>
    <ligand>
        <name>Mg(2+)</name>
        <dbReference type="ChEBI" id="CHEBI:18420"/>
    </ligand>
</feature>
<dbReference type="AlphaFoldDB" id="A0AAV5T3K5"/>
<feature type="binding site" evidence="4">
    <location>
        <begin position="248"/>
        <end position="252"/>
    </location>
    <ligand>
        <name>GTP</name>
        <dbReference type="ChEBI" id="CHEBI:37565"/>
    </ligand>
</feature>
<dbReference type="Gene3D" id="1.10.400.10">
    <property type="entry name" value="GI Alpha 1, domain 2-like"/>
    <property type="match status" value="1"/>
</dbReference>
<dbReference type="Pfam" id="PF00503">
    <property type="entry name" value="G-alpha"/>
    <property type="match status" value="1"/>
</dbReference>
<dbReference type="GO" id="GO:0031683">
    <property type="term" value="F:G-protein beta/gamma-subunit complex binding"/>
    <property type="evidence" value="ECO:0007669"/>
    <property type="project" value="InterPro"/>
</dbReference>
<protein>
    <submittedName>
        <fullName evidence="6">Uncharacterized protein</fullName>
    </submittedName>
</protein>
<gene>
    <name evidence="6" type="ORF">PENTCL1PPCAC_11825</name>
</gene>
<keyword evidence="7" id="KW-1185">Reference proteome</keyword>
<dbReference type="GO" id="GO:0005834">
    <property type="term" value="C:heterotrimeric G-protein complex"/>
    <property type="evidence" value="ECO:0007669"/>
    <property type="project" value="TreeGrafter"/>
</dbReference>
<keyword evidence="3" id="KW-0807">Transducer</keyword>
<dbReference type="GO" id="GO:0001664">
    <property type="term" value="F:G protein-coupled receptor binding"/>
    <property type="evidence" value="ECO:0007669"/>
    <property type="project" value="TreeGrafter"/>
</dbReference>
<dbReference type="Gene3D" id="3.40.50.300">
    <property type="entry name" value="P-loop containing nucleotide triphosphate hydrolases"/>
    <property type="match status" value="1"/>
</dbReference>
<sequence>RQLQTPSFRGFSFFTMGNNCCTESHAPDNYNTYNSNSSKRDKHKISVIASQPGSDPAEIYRFFMVGMGSAGKSTVIKQLQKLCHDRPNIYKMYDEEWNLISHEFAGHEKERYRRIIRRNVFDALSVLEYYVQSWSLRPSSSSDADVIADMAGNLTASETKLERHIMHALLRLIKDPAIQAVLHRRSEMIGTQQIADGTIHFLNEEKMAEIFSDSYAPSEDDIVYSRSPTTGIQDYRFSVRGMRIQIHDIGGQKVERGKLLSYITNWVSADRSGYRNFILYVVSMAEYNIPHPEHEGITLLDESLMMMQNILELQPIQNCGFMIFFNKDDVYREKLRQCSSMPALRDDTLKWLGQYMKENDKATLRKGAEVSHDSMQKVIAKKFTDAIKNVQTKRYKGIYRKFTCAVDTKMMNALFDAIEGDLVNYMIDTAAWMM</sequence>
<evidence type="ECO:0000256" key="5">
    <source>
        <dbReference type="PIRSR" id="PIRSR601019-2"/>
    </source>
</evidence>
<reference evidence="6" key="1">
    <citation type="submission" date="2023-10" db="EMBL/GenBank/DDBJ databases">
        <title>Genome assembly of Pristionchus species.</title>
        <authorList>
            <person name="Yoshida K."/>
            <person name="Sommer R.J."/>
        </authorList>
    </citation>
    <scope>NUCLEOTIDE SEQUENCE</scope>
    <source>
        <strain evidence="6">RS0144</strain>
    </source>
</reference>
<evidence type="ECO:0000313" key="7">
    <source>
        <dbReference type="Proteomes" id="UP001432027"/>
    </source>
</evidence>
<evidence type="ECO:0000313" key="6">
    <source>
        <dbReference type="EMBL" id="GMS89650.1"/>
    </source>
</evidence>
<keyword evidence="5" id="KW-0479">Metal-binding</keyword>
<keyword evidence="1 4" id="KW-0547">Nucleotide-binding</keyword>
<dbReference type="PANTHER" id="PTHR10218">
    <property type="entry name" value="GTP-BINDING PROTEIN ALPHA SUBUNIT"/>
    <property type="match status" value="1"/>
</dbReference>